<evidence type="ECO:0008006" key="6">
    <source>
        <dbReference type="Google" id="ProtNLM"/>
    </source>
</evidence>
<dbReference type="PANTHER" id="PTHR44943">
    <property type="entry name" value="CELLULOSE SYNTHASE OPERON PROTEIN C"/>
    <property type="match status" value="1"/>
</dbReference>
<dbReference type="Proteomes" id="UP000825933">
    <property type="component" value="Unassembled WGS sequence"/>
</dbReference>
<proteinExistence type="predicted"/>
<keyword evidence="1" id="KW-0677">Repeat</keyword>
<evidence type="ECO:0000256" key="2">
    <source>
        <dbReference type="ARBA" id="ARBA00022803"/>
    </source>
</evidence>
<name>A0A8T5UQ39_9EURY</name>
<feature type="repeat" description="TPR" evidence="3">
    <location>
        <begin position="34"/>
        <end position="67"/>
    </location>
</feature>
<reference evidence="5" key="1">
    <citation type="journal article" date="2022" name="Microbiol. Resour. Announc.">
        <title>Draft Genome Sequence of a Methanogenic Archaeon from West Spitsbergen Permafrost.</title>
        <authorList>
            <person name="Trubitsyn V."/>
            <person name="Rivkina E."/>
            <person name="Shcherbakova V."/>
        </authorList>
    </citation>
    <scope>NUCLEOTIDE SEQUENCE [LARGE SCALE GENOMIC DNA]</scope>
    <source>
        <strain evidence="5">VT</strain>
    </source>
</reference>
<accession>A0A8T5UQ39</accession>
<evidence type="ECO:0000313" key="5">
    <source>
        <dbReference type="Proteomes" id="UP000825933"/>
    </source>
</evidence>
<dbReference type="RefSeq" id="WP_223791492.1">
    <property type="nucleotide sequence ID" value="NZ_JAIOUQ010000008.1"/>
</dbReference>
<dbReference type="InterPro" id="IPR011990">
    <property type="entry name" value="TPR-like_helical_dom_sf"/>
</dbReference>
<gene>
    <name evidence="4" type="ORF">K8N75_07585</name>
</gene>
<organism evidence="4 5">
    <name type="scientific">Methanobacterium spitsbergense</name>
    <dbReference type="NCBI Taxonomy" id="2874285"/>
    <lineage>
        <taxon>Archaea</taxon>
        <taxon>Methanobacteriati</taxon>
        <taxon>Methanobacteriota</taxon>
        <taxon>Methanomada group</taxon>
        <taxon>Methanobacteria</taxon>
        <taxon>Methanobacteriales</taxon>
        <taxon>Methanobacteriaceae</taxon>
        <taxon>Methanobacterium</taxon>
    </lineage>
</organism>
<keyword evidence="5" id="KW-1185">Reference proteome</keyword>
<evidence type="ECO:0000256" key="3">
    <source>
        <dbReference type="PROSITE-ProRule" id="PRU00339"/>
    </source>
</evidence>
<dbReference type="SMART" id="SM00028">
    <property type="entry name" value="TPR"/>
    <property type="match status" value="3"/>
</dbReference>
<evidence type="ECO:0000256" key="1">
    <source>
        <dbReference type="ARBA" id="ARBA00022737"/>
    </source>
</evidence>
<dbReference type="SUPFAM" id="SSF48452">
    <property type="entry name" value="TPR-like"/>
    <property type="match status" value="1"/>
</dbReference>
<dbReference type="Pfam" id="PF13181">
    <property type="entry name" value="TPR_8"/>
    <property type="match status" value="2"/>
</dbReference>
<dbReference type="AlphaFoldDB" id="A0A8T5UQ39"/>
<comment type="caution">
    <text evidence="4">The sequence shown here is derived from an EMBL/GenBank/DDBJ whole genome shotgun (WGS) entry which is preliminary data.</text>
</comment>
<dbReference type="InterPro" id="IPR019734">
    <property type="entry name" value="TPR_rpt"/>
</dbReference>
<protein>
    <recommendedName>
        <fullName evidence="6">Tetratricopeptide repeat protein</fullName>
    </recommendedName>
</protein>
<keyword evidence="2 3" id="KW-0802">TPR repeat</keyword>
<sequence length="204" mass="23593">MDDYNEGKDLYKNGEFNKALIKFKTAQDKNPESLDCLYALGRTFTFIEKYEESLLYYNKILDINANHLKALIGKSLSLSCLNKTIDALSIIDDSLQNSNNGYLWAIKGRLLSLTHENNSEVKNCFQKAFELCDDTPFLYYQKAKACLNELDYKKASNFYNKSIESIENSKCDLDEGIYVTKLLIMFDRGWMYSRIGDYAEALKY</sequence>
<evidence type="ECO:0000313" key="4">
    <source>
        <dbReference type="EMBL" id="MBZ2165898.1"/>
    </source>
</evidence>
<dbReference type="PANTHER" id="PTHR44943:SF8">
    <property type="entry name" value="TPR REPEAT-CONTAINING PROTEIN MJ0263"/>
    <property type="match status" value="1"/>
</dbReference>
<dbReference type="Gene3D" id="1.25.40.10">
    <property type="entry name" value="Tetratricopeptide repeat domain"/>
    <property type="match status" value="1"/>
</dbReference>
<dbReference type="PROSITE" id="PS50005">
    <property type="entry name" value="TPR"/>
    <property type="match status" value="1"/>
</dbReference>
<dbReference type="EMBL" id="JAIOUQ010000008">
    <property type="protein sequence ID" value="MBZ2165898.1"/>
    <property type="molecule type" value="Genomic_DNA"/>
</dbReference>
<dbReference type="InterPro" id="IPR051685">
    <property type="entry name" value="Ycf3/AcsC/BcsC/TPR_MFPF"/>
</dbReference>